<name>A0A4R2GXT3_9HYPH</name>
<evidence type="ECO:0000313" key="3">
    <source>
        <dbReference type="Proteomes" id="UP000294881"/>
    </source>
</evidence>
<protein>
    <submittedName>
        <fullName evidence="2">Uncharacterized protein</fullName>
    </submittedName>
</protein>
<dbReference type="AlphaFoldDB" id="A0A4R2GXT3"/>
<dbReference type="EMBL" id="SLWL01000001">
    <property type="protein sequence ID" value="TCO16060.1"/>
    <property type="molecule type" value="Genomic_DNA"/>
</dbReference>
<comment type="caution">
    <text evidence="2">The sequence shown here is derived from an EMBL/GenBank/DDBJ whole genome shotgun (WGS) entry which is preliminary data.</text>
</comment>
<proteinExistence type="predicted"/>
<dbReference type="RefSeq" id="WP_132001954.1">
    <property type="nucleotide sequence ID" value="NZ_JBHUNN010000002.1"/>
</dbReference>
<organism evidence="2 3">
    <name type="scientific">Camelimonas lactis</name>
    <dbReference type="NCBI Taxonomy" id="659006"/>
    <lineage>
        <taxon>Bacteria</taxon>
        <taxon>Pseudomonadati</taxon>
        <taxon>Pseudomonadota</taxon>
        <taxon>Alphaproteobacteria</taxon>
        <taxon>Hyphomicrobiales</taxon>
        <taxon>Chelatococcaceae</taxon>
        <taxon>Camelimonas</taxon>
    </lineage>
</organism>
<evidence type="ECO:0000256" key="1">
    <source>
        <dbReference type="SAM" id="SignalP"/>
    </source>
</evidence>
<keyword evidence="1" id="KW-0732">Signal</keyword>
<feature type="signal peptide" evidence="1">
    <location>
        <begin position="1"/>
        <end position="25"/>
    </location>
</feature>
<dbReference type="OrthoDB" id="8583929at2"/>
<feature type="chain" id="PRO_5020249782" evidence="1">
    <location>
        <begin position="26"/>
        <end position="348"/>
    </location>
</feature>
<accession>A0A4R2GXT3</accession>
<keyword evidence="3" id="KW-1185">Reference proteome</keyword>
<gene>
    <name evidence="2" type="ORF">EV666_101310</name>
</gene>
<dbReference type="Proteomes" id="UP000294881">
    <property type="component" value="Unassembled WGS sequence"/>
</dbReference>
<reference evidence="2 3" key="1">
    <citation type="submission" date="2019-03" db="EMBL/GenBank/DDBJ databases">
        <title>Genomic Encyclopedia of Type Strains, Phase IV (KMG-IV): sequencing the most valuable type-strain genomes for metagenomic binning, comparative biology and taxonomic classification.</title>
        <authorList>
            <person name="Goeker M."/>
        </authorList>
    </citation>
    <scope>NUCLEOTIDE SEQUENCE [LARGE SCALE GENOMIC DNA]</scope>
    <source>
        <strain evidence="2 3">DSM 22958</strain>
    </source>
</reference>
<evidence type="ECO:0000313" key="2">
    <source>
        <dbReference type="EMBL" id="TCO16060.1"/>
    </source>
</evidence>
<sequence>MRNLISKLAIPLLSLALIMPGASEAAPSPGAKARFPVRPTNIPADYVPTPFGLYVSSKCVIFLGPNDQIPGLGFVISETQGILQPDNSTYKPVPACTLPRYNRDGSIYKGTDLMDTSNGNHDLVISYESAAPLNMTTRFTYPPLGFSPSPYPIPKNISGQTIFLTDGMTNGNDGWLQFWAFNMQAPQFSPTWRTGSAFANINGNVIIILDWSSNWPNYMVNFYMTNDTGQGLAEGMYRGAPRFGAQGTPWTQYDSEIFLSKYTLISMQTFNVTSCDMLPDTTKLQGDTKFLNSNTRRVDYASPTVWSSGLCNLSATASQNTATPEFTIAYDTSPAPKGRSAKITYTAN</sequence>